<dbReference type="EMBL" id="CAJJDO010000146">
    <property type="protein sequence ID" value="CAD8207245.1"/>
    <property type="molecule type" value="Genomic_DNA"/>
</dbReference>
<proteinExistence type="predicted"/>
<sequence>MEENDALIKSSEPQHTRNIIQALINEQKIMYAGLQNQEYLDNCLIKGASGQTVPLALLLPVGLLLGSVNILSKATTNIIVGDYILTNLVQVILQICGL</sequence>
<organism evidence="1 2">
    <name type="scientific">Paramecium pentaurelia</name>
    <dbReference type="NCBI Taxonomy" id="43138"/>
    <lineage>
        <taxon>Eukaryota</taxon>
        <taxon>Sar</taxon>
        <taxon>Alveolata</taxon>
        <taxon>Ciliophora</taxon>
        <taxon>Intramacronucleata</taxon>
        <taxon>Oligohymenophorea</taxon>
        <taxon>Peniculida</taxon>
        <taxon>Parameciidae</taxon>
        <taxon>Paramecium</taxon>
    </lineage>
</organism>
<name>A0A8S1Y1M4_9CILI</name>
<comment type="caution">
    <text evidence="1">The sequence shown here is derived from an EMBL/GenBank/DDBJ whole genome shotgun (WGS) entry which is preliminary data.</text>
</comment>
<evidence type="ECO:0000313" key="1">
    <source>
        <dbReference type="EMBL" id="CAD8207245.1"/>
    </source>
</evidence>
<accession>A0A8S1Y1M4</accession>
<protein>
    <submittedName>
        <fullName evidence="1">Uncharacterized protein</fullName>
    </submittedName>
</protein>
<gene>
    <name evidence="1" type="ORF">PPENT_87.1.T1460124</name>
</gene>
<reference evidence="1" key="1">
    <citation type="submission" date="2021-01" db="EMBL/GenBank/DDBJ databases">
        <authorList>
            <consortium name="Genoscope - CEA"/>
            <person name="William W."/>
        </authorList>
    </citation>
    <scope>NUCLEOTIDE SEQUENCE</scope>
</reference>
<dbReference type="Proteomes" id="UP000689195">
    <property type="component" value="Unassembled WGS sequence"/>
</dbReference>
<keyword evidence="2" id="KW-1185">Reference proteome</keyword>
<dbReference type="AlphaFoldDB" id="A0A8S1Y1M4"/>
<evidence type="ECO:0000313" key="2">
    <source>
        <dbReference type="Proteomes" id="UP000689195"/>
    </source>
</evidence>